<protein>
    <submittedName>
        <fullName evidence="5">Ketoacyl-ACP synthase III</fullName>
    </submittedName>
</protein>
<dbReference type="InterPro" id="IPR016039">
    <property type="entry name" value="Thiolase-like"/>
</dbReference>
<sequence length="333" mass="34621">MRARIAGVATFLPERRMSSREVEERVGRESAGFAPRPGIVEAMTGIRARSVADPDVQASDLAVAAAAKLLADTGVETADLDLVLFASASQDMAEPATAHMVCAKLGASCPTFDVKNACNSLLNGIQVAEAMIVTGQARRVLVATGETPSRAIRWRVRDFAQFVEAFPGYTLADAGAAVLLEPAATGGILHRSFVADSTQWAVGTLPGGGSAHPREADATYFRMDGPALRRAFLSLGRGPLDAALAETGLVWDDFAAICVHQVTEPYLRTFVAGSGIPAERLVVTLPEHGNLASASLAFGLATALEQGRAGPGDRVALIGLAGGVSLGVLFAEL</sequence>
<dbReference type="EMBL" id="JAGSOV010000082">
    <property type="protein sequence ID" value="MCO1660379.1"/>
    <property type="molecule type" value="Genomic_DNA"/>
</dbReference>
<evidence type="ECO:0000256" key="1">
    <source>
        <dbReference type="ARBA" id="ARBA00022679"/>
    </source>
</evidence>
<keyword evidence="6" id="KW-1185">Reference proteome</keyword>
<evidence type="ECO:0000313" key="5">
    <source>
        <dbReference type="EMBL" id="MCO1660379.1"/>
    </source>
</evidence>
<evidence type="ECO:0000259" key="3">
    <source>
        <dbReference type="Pfam" id="PF08541"/>
    </source>
</evidence>
<dbReference type="Pfam" id="PF08545">
    <property type="entry name" value="ACP_syn_III"/>
    <property type="match status" value="1"/>
</dbReference>
<accession>A0ABT1ACN5</accession>
<dbReference type="SUPFAM" id="SSF53901">
    <property type="entry name" value="Thiolase-like"/>
    <property type="match status" value="1"/>
</dbReference>
<organism evidence="5 6">
    <name type="scientific">Pseudonocardia humida</name>
    <dbReference type="NCBI Taxonomy" id="2800819"/>
    <lineage>
        <taxon>Bacteria</taxon>
        <taxon>Bacillati</taxon>
        <taxon>Actinomycetota</taxon>
        <taxon>Actinomycetes</taxon>
        <taxon>Pseudonocardiales</taxon>
        <taxon>Pseudonocardiaceae</taxon>
        <taxon>Pseudonocardia</taxon>
    </lineage>
</organism>
<evidence type="ECO:0000256" key="2">
    <source>
        <dbReference type="ARBA" id="ARBA00023315"/>
    </source>
</evidence>
<dbReference type="PANTHER" id="PTHR34069:SF2">
    <property type="entry name" value="BETA-KETOACYL-[ACYL-CARRIER-PROTEIN] SYNTHASE III"/>
    <property type="match status" value="1"/>
</dbReference>
<gene>
    <name evidence="5" type="ORF">KDL28_35500</name>
</gene>
<keyword evidence="1" id="KW-0808">Transferase</keyword>
<dbReference type="InterPro" id="IPR013751">
    <property type="entry name" value="ACP_syn_III_N"/>
</dbReference>
<comment type="caution">
    <text evidence="5">The sequence shown here is derived from an EMBL/GenBank/DDBJ whole genome shotgun (WGS) entry which is preliminary data.</text>
</comment>
<evidence type="ECO:0000313" key="6">
    <source>
        <dbReference type="Proteomes" id="UP001165283"/>
    </source>
</evidence>
<evidence type="ECO:0000259" key="4">
    <source>
        <dbReference type="Pfam" id="PF08545"/>
    </source>
</evidence>
<feature type="domain" description="Beta-ketoacyl-[acyl-carrier-protein] synthase III C-terminal" evidence="3">
    <location>
        <begin position="244"/>
        <end position="329"/>
    </location>
</feature>
<name>A0ABT1ACN5_9PSEU</name>
<reference evidence="5" key="1">
    <citation type="submission" date="2021-04" db="EMBL/GenBank/DDBJ databases">
        <title>Pseudonocardia sp. nov., isolated from sandy soil of mangrove forest.</title>
        <authorList>
            <person name="Zan Z."/>
            <person name="Huang R."/>
            <person name="Liu W."/>
        </authorList>
    </citation>
    <scope>NUCLEOTIDE SEQUENCE</scope>
    <source>
        <strain evidence="5">S2-4</strain>
    </source>
</reference>
<keyword evidence="2" id="KW-0012">Acyltransferase</keyword>
<dbReference type="PANTHER" id="PTHR34069">
    <property type="entry name" value="3-OXOACYL-[ACYL-CARRIER-PROTEIN] SYNTHASE 3"/>
    <property type="match status" value="1"/>
</dbReference>
<dbReference type="Gene3D" id="3.40.47.10">
    <property type="match status" value="2"/>
</dbReference>
<dbReference type="RefSeq" id="WP_252445850.1">
    <property type="nucleotide sequence ID" value="NZ_JAGSOV010000082.1"/>
</dbReference>
<feature type="domain" description="Beta-ketoacyl-[acyl-carrier-protein] synthase III N-terminal" evidence="4">
    <location>
        <begin position="112"/>
        <end position="196"/>
    </location>
</feature>
<dbReference type="CDD" id="cd00830">
    <property type="entry name" value="KAS_III"/>
    <property type="match status" value="1"/>
</dbReference>
<dbReference type="Proteomes" id="UP001165283">
    <property type="component" value="Unassembled WGS sequence"/>
</dbReference>
<dbReference type="Pfam" id="PF08541">
    <property type="entry name" value="ACP_syn_III_C"/>
    <property type="match status" value="1"/>
</dbReference>
<dbReference type="InterPro" id="IPR013747">
    <property type="entry name" value="ACP_syn_III_C"/>
</dbReference>
<proteinExistence type="predicted"/>